<comment type="subcellular location">
    <subcellularLocation>
        <location evidence="2">Cytoplasm</location>
    </subcellularLocation>
</comment>
<evidence type="ECO:0000256" key="9">
    <source>
        <dbReference type="ARBA" id="ARBA00022723"/>
    </source>
</evidence>
<dbReference type="Proteomes" id="UP000035681">
    <property type="component" value="Unplaced"/>
</dbReference>
<dbReference type="AlphaFoldDB" id="A0AAF5CY85"/>
<dbReference type="InterPro" id="IPR009091">
    <property type="entry name" value="RCC1/BLIP-II"/>
</dbReference>
<evidence type="ECO:0000313" key="17">
    <source>
        <dbReference type="Proteomes" id="UP000035681"/>
    </source>
</evidence>
<keyword evidence="10" id="KW-0677">Repeat</keyword>
<dbReference type="InterPro" id="IPR000719">
    <property type="entry name" value="Prot_kinase_dom"/>
</dbReference>
<evidence type="ECO:0000256" key="1">
    <source>
        <dbReference type="ARBA" id="ARBA00001946"/>
    </source>
</evidence>
<dbReference type="Pfam" id="PF25390">
    <property type="entry name" value="WD40_RLD"/>
    <property type="match status" value="1"/>
</dbReference>
<dbReference type="Gene3D" id="3.30.200.20">
    <property type="entry name" value="Phosphorylase Kinase, domain 1"/>
    <property type="match status" value="1"/>
</dbReference>
<dbReference type="PANTHER" id="PTHR44535:SF5">
    <property type="entry name" value="PROTEIN KINASE DOMAIN-CONTAINING PROTEIN"/>
    <property type="match status" value="1"/>
</dbReference>
<dbReference type="InterPro" id="IPR058923">
    <property type="entry name" value="RCC1-like_dom"/>
</dbReference>
<dbReference type="Pfam" id="PF00069">
    <property type="entry name" value="Pkinase"/>
    <property type="match status" value="1"/>
</dbReference>
<evidence type="ECO:0000256" key="14">
    <source>
        <dbReference type="ARBA" id="ARBA00022842"/>
    </source>
</evidence>
<reference evidence="18" key="1">
    <citation type="submission" date="2024-02" db="UniProtKB">
        <authorList>
            <consortium name="WormBaseParasite"/>
        </authorList>
    </citation>
    <scope>IDENTIFICATION</scope>
</reference>
<dbReference type="GO" id="GO:0005524">
    <property type="term" value="F:ATP binding"/>
    <property type="evidence" value="ECO:0007669"/>
    <property type="project" value="UniProtKB-KW"/>
</dbReference>
<proteinExistence type="inferred from homology"/>
<dbReference type="InterPro" id="IPR000408">
    <property type="entry name" value="Reg_chr_condens"/>
</dbReference>
<name>A0AAF5CY85_STRER</name>
<evidence type="ECO:0000256" key="7">
    <source>
        <dbReference type="ARBA" id="ARBA00022553"/>
    </source>
</evidence>
<dbReference type="PROSITE" id="PS00626">
    <property type="entry name" value="RCC1_2"/>
    <property type="match status" value="1"/>
</dbReference>
<dbReference type="PANTHER" id="PTHR44535">
    <property type="entry name" value="PROTEIN CBG16200"/>
    <property type="match status" value="1"/>
</dbReference>
<dbReference type="InterPro" id="IPR008271">
    <property type="entry name" value="Ser/Thr_kinase_AS"/>
</dbReference>
<keyword evidence="13" id="KW-0067">ATP-binding</keyword>
<dbReference type="InterPro" id="IPR051997">
    <property type="entry name" value="STK_NEK"/>
</dbReference>
<dbReference type="SUPFAM" id="SSF56112">
    <property type="entry name" value="Protein kinase-like (PK-like)"/>
    <property type="match status" value="1"/>
</dbReference>
<dbReference type="PROSITE" id="PS50011">
    <property type="entry name" value="PROTEIN_KINASE_DOM"/>
    <property type="match status" value="1"/>
</dbReference>
<evidence type="ECO:0000256" key="8">
    <source>
        <dbReference type="ARBA" id="ARBA00022679"/>
    </source>
</evidence>
<dbReference type="SMART" id="SM00220">
    <property type="entry name" value="S_TKc"/>
    <property type="match status" value="1"/>
</dbReference>
<evidence type="ECO:0000256" key="5">
    <source>
        <dbReference type="ARBA" id="ARBA00022490"/>
    </source>
</evidence>
<evidence type="ECO:0000256" key="3">
    <source>
        <dbReference type="ARBA" id="ARBA00010886"/>
    </source>
</evidence>
<dbReference type="WBParaSite" id="TCONS_00003562.p1">
    <property type="protein sequence ID" value="TCONS_00003562.p1"/>
    <property type="gene ID" value="XLOC_003306"/>
</dbReference>
<evidence type="ECO:0000256" key="4">
    <source>
        <dbReference type="ARBA" id="ARBA00012513"/>
    </source>
</evidence>
<evidence type="ECO:0000256" key="10">
    <source>
        <dbReference type="ARBA" id="ARBA00022737"/>
    </source>
</evidence>
<keyword evidence="11" id="KW-0547">Nucleotide-binding</keyword>
<dbReference type="GO" id="GO:0005737">
    <property type="term" value="C:cytoplasm"/>
    <property type="evidence" value="ECO:0007669"/>
    <property type="project" value="UniProtKB-SubCell"/>
</dbReference>
<feature type="repeat" description="RCC1" evidence="15">
    <location>
        <begin position="428"/>
        <end position="478"/>
    </location>
</feature>
<evidence type="ECO:0000256" key="6">
    <source>
        <dbReference type="ARBA" id="ARBA00022527"/>
    </source>
</evidence>
<comment type="similarity">
    <text evidence="3">Belongs to the protein kinase superfamily. NEK Ser/Thr protein kinase family. NIMA subfamily.</text>
</comment>
<feature type="domain" description="Protein kinase" evidence="16">
    <location>
        <begin position="45"/>
        <end position="309"/>
    </location>
</feature>
<keyword evidence="7" id="KW-0597">Phosphoprotein</keyword>
<keyword evidence="5" id="KW-0963">Cytoplasm</keyword>
<dbReference type="Gene3D" id="2.130.10.30">
    <property type="entry name" value="Regulator of chromosome condensation 1/beta-lactamase-inhibitor protein II"/>
    <property type="match status" value="1"/>
</dbReference>
<keyword evidence="12" id="KW-0418">Kinase</keyword>
<evidence type="ECO:0000313" key="18">
    <source>
        <dbReference type="WBParaSite" id="TCONS_00003562.p1"/>
    </source>
</evidence>
<keyword evidence="14" id="KW-0460">Magnesium</keyword>
<evidence type="ECO:0000259" key="16">
    <source>
        <dbReference type="PROSITE" id="PS50011"/>
    </source>
</evidence>
<feature type="repeat" description="RCC1" evidence="15">
    <location>
        <begin position="375"/>
        <end position="427"/>
    </location>
</feature>
<organism evidence="17 18">
    <name type="scientific">Strongyloides stercoralis</name>
    <name type="common">Threadworm</name>
    <dbReference type="NCBI Taxonomy" id="6248"/>
    <lineage>
        <taxon>Eukaryota</taxon>
        <taxon>Metazoa</taxon>
        <taxon>Ecdysozoa</taxon>
        <taxon>Nematoda</taxon>
        <taxon>Chromadorea</taxon>
        <taxon>Rhabditida</taxon>
        <taxon>Tylenchina</taxon>
        <taxon>Panagrolaimomorpha</taxon>
        <taxon>Strongyloidoidea</taxon>
        <taxon>Strongyloididae</taxon>
        <taxon>Strongyloides</taxon>
    </lineage>
</organism>
<evidence type="ECO:0000256" key="13">
    <source>
        <dbReference type="ARBA" id="ARBA00022840"/>
    </source>
</evidence>
<dbReference type="EC" id="2.7.11.1" evidence="4"/>
<dbReference type="PROSITE" id="PS00108">
    <property type="entry name" value="PROTEIN_KINASE_ST"/>
    <property type="match status" value="1"/>
</dbReference>
<keyword evidence="8" id="KW-0808">Transferase</keyword>
<dbReference type="FunFam" id="3.30.200.20:FF:000097">
    <property type="entry name" value="Probable serine/threonine-protein kinase nek1"/>
    <property type="match status" value="1"/>
</dbReference>
<dbReference type="PROSITE" id="PS50012">
    <property type="entry name" value="RCC1_3"/>
    <property type="match status" value="4"/>
</dbReference>
<dbReference type="InterPro" id="IPR011009">
    <property type="entry name" value="Kinase-like_dom_sf"/>
</dbReference>
<dbReference type="CDD" id="cd08215">
    <property type="entry name" value="STKc_Nek"/>
    <property type="match status" value="1"/>
</dbReference>
<dbReference type="Gene3D" id="1.10.510.10">
    <property type="entry name" value="Transferase(Phosphotransferase) domain 1"/>
    <property type="match status" value="1"/>
</dbReference>
<accession>A0AAF5CY85</accession>
<dbReference type="GO" id="GO:0004674">
    <property type="term" value="F:protein serine/threonine kinase activity"/>
    <property type="evidence" value="ECO:0007669"/>
    <property type="project" value="UniProtKB-KW"/>
</dbReference>
<dbReference type="SUPFAM" id="SSF50985">
    <property type="entry name" value="RCC1/BLIP-II"/>
    <property type="match status" value="1"/>
</dbReference>
<dbReference type="GO" id="GO:0046872">
    <property type="term" value="F:metal ion binding"/>
    <property type="evidence" value="ECO:0007669"/>
    <property type="project" value="UniProtKB-KW"/>
</dbReference>
<sequence>MVGNNQKESNDKITNEEIKNDALNVTNKLLRQTSFKSPSLNSTNYEWIRVEGKGSFGKAILYKRKIDNTYVIIKEIVMHSLSFSERQSALNEVSLLSQLDHPNIISYYDSFEDDGILMIEMEYADGGNLGQFLLMQEEYLNEDIIWFIFTQIVDGVSYLHQNSILHRDLKTANIFLTKTNDVKIGDFGISKIMGTNTKMDGANTVIGTPYYISPEMCEGKNYNESTDIWAMGCILYEMACLQKTFEGTNLPALVTHIMKAEYKPVKGPYSIFLKLLIRDLLKVDASLRPSAIDIMRMLKKERKYNDKIISKEEFNLLKSFHKNEKTREYSEWSALYEFDITNLSLTYYDILPQNQIKIINIGVGKSHKVFVTNDNQVYVYGNNGNGELGLGNCENRLNKAKIVDFLSDKQIIKVDAGDGYTLFLSIQGVVYFCGKKEMSTIEGATEDVLKPKLIECLLREDIKDIACGPYHAVVISANGTPFVWGKSNDGRLGIKTITSIEENPKFITTPISLKINNLPQGHIITSARCGYNSTMFLTNLGGILAMGDNSYNKLNISQRQGFFSNKKGNKIDENGGKIVWEPVMLKSFPSRVVDARIGKFNSGILLESGHIYMFGKNSNGELGIGSLETKKNDISCNISPKPIKSLLTKGCILLLCGNNFSLTGTTDELYFWGSRGLINSGGGDLKIEDLESSSQNSGKNITKEVIVTLPSLVLKLESSTNTSDIKSTIKLCSLHSCGKSKVLVQIDTCIPFKNKPVLNNNKKEINDNEGGGIKKNFMPHIFRKKKFSNLKKEPKTRTSSIDEDNGLYLNDKDLEENNDKANTWLENELNNATIIPMSFNKDENKKNDIINDEEVVKSLIKEIESLKVIVNEQRSSFNGQEKEMTLLKNKIIELQTLQKKDTQTEDIKKLILDVTSSVLPQVSEPPPEYSSLTQEQNQQQQVNDNYYRKFNVPTKVCSIL</sequence>
<evidence type="ECO:0000256" key="11">
    <source>
        <dbReference type="ARBA" id="ARBA00022741"/>
    </source>
</evidence>
<comment type="cofactor">
    <cofactor evidence="1">
        <name>Mg(2+)</name>
        <dbReference type="ChEBI" id="CHEBI:18420"/>
    </cofactor>
</comment>
<protein>
    <recommendedName>
        <fullName evidence="4">non-specific serine/threonine protein kinase</fullName>
        <ecNumber evidence="4">2.7.11.1</ecNumber>
    </recommendedName>
</protein>
<keyword evidence="6" id="KW-0723">Serine/threonine-protein kinase</keyword>
<evidence type="ECO:0000256" key="12">
    <source>
        <dbReference type="ARBA" id="ARBA00022777"/>
    </source>
</evidence>
<keyword evidence="17" id="KW-1185">Reference proteome</keyword>
<evidence type="ECO:0000256" key="2">
    <source>
        <dbReference type="ARBA" id="ARBA00004496"/>
    </source>
</evidence>
<keyword evidence="9" id="KW-0479">Metal-binding</keyword>
<feature type="repeat" description="RCC1" evidence="15">
    <location>
        <begin position="609"/>
        <end position="667"/>
    </location>
</feature>
<evidence type="ECO:0000256" key="15">
    <source>
        <dbReference type="PROSITE-ProRule" id="PRU00235"/>
    </source>
</evidence>
<feature type="repeat" description="RCC1" evidence="15">
    <location>
        <begin position="479"/>
        <end position="540"/>
    </location>
</feature>